<dbReference type="PANTHER" id="PTHR43046:SF14">
    <property type="entry name" value="MUTT_NUDIX FAMILY PROTEIN"/>
    <property type="match status" value="1"/>
</dbReference>
<dbReference type="EMBL" id="PEXQ01000049">
    <property type="protein sequence ID" value="PIU15216.1"/>
    <property type="molecule type" value="Genomic_DNA"/>
</dbReference>
<comment type="cofactor">
    <cofactor evidence="1">
        <name>Mg(2+)</name>
        <dbReference type="ChEBI" id="CHEBI:18420"/>
    </cofactor>
</comment>
<dbReference type="PANTHER" id="PTHR43046">
    <property type="entry name" value="GDP-MANNOSE MANNOSYL HYDROLASE"/>
    <property type="match status" value="1"/>
</dbReference>
<dbReference type="InterPro" id="IPR020476">
    <property type="entry name" value="Nudix_hydrolase"/>
</dbReference>
<protein>
    <submittedName>
        <fullName evidence="5">NUDIX hydrolase</fullName>
    </submittedName>
</protein>
<dbReference type="CDD" id="cd04683">
    <property type="entry name" value="NUDIX_Hydrolase"/>
    <property type="match status" value="1"/>
</dbReference>
<dbReference type="InterPro" id="IPR000086">
    <property type="entry name" value="NUDIX_hydrolase_dom"/>
</dbReference>
<dbReference type="PRINTS" id="PR00502">
    <property type="entry name" value="NUDIXFAMILY"/>
</dbReference>
<evidence type="ECO:0000313" key="6">
    <source>
        <dbReference type="Proteomes" id="UP000229784"/>
    </source>
</evidence>
<dbReference type="AlphaFoldDB" id="A0A2M6XU93"/>
<accession>A0A2M6XU93</accession>
<dbReference type="InterPro" id="IPR015797">
    <property type="entry name" value="NUDIX_hydrolase-like_dom_sf"/>
</dbReference>
<keyword evidence="2 3" id="KW-0378">Hydrolase</keyword>
<evidence type="ECO:0000256" key="1">
    <source>
        <dbReference type="ARBA" id="ARBA00001946"/>
    </source>
</evidence>
<dbReference type="Pfam" id="PF00293">
    <property type="entry name" value="NUDIX"/>
    <property type="match status" value="1"/>
</dbReference>
<comment type="caution">
    <text evidence="5">The sequence shown here is derived from an EMBL/GenBank/DDBJ whole genome shotgun (WGS) entry which is preliminary data.</text>
</comment>
<gene>
    <name evidence="5" type="ORF">COT20_02040</name>
</gene>
<dbReference type="InterPro" id="IPR020084">
    <property type="entry name" value="NUDIX_hydrolase_CS"/>
</dbReference>
<dbReference type="PROSITE" id="PS00893">
    <property type="entry name" value="NUDIX_BOX"/>
    <property type="match status" value="1"/>
</dbReference>
<dbReference type="Gene3D" id="3.90.79.10">
    <property type="entry name" value="Nucleoside Triphosphate Pyrophosphohydrolase"/>
    <property type="match status" value="1"/>
</dbReference>
<dbReference type="GO" id="GO:0016787">
    <property type="term" value="F:hydrolase activity"/>
    <property type="evidence" value="ECO:0007669"/>
    <property type="project" value="UniProtKB-KW"/>
</dbReference>
<dbReference type="PROSITE" id="PS51462">
    <property type="entry name" value="NUDIX"/>
    <property type="match status" value="1"/>
</dbReference>
<name>A0A2M6XU93_9BACT</name>
<proteinExistence type="inferred from homology"/>
<reference evidence="6" key="1">
    <citation type="submission" date="2017-09" db="EMBL/GenBank/DDBJ databases">
        <title>Depth-based differentiation of microbial function through sediment-hosted aquifers and enrichment of novel symbionts in the deep terrestrial subsurface.</title>
        <authorList>
            <person name="Probst A.J."/>
            <person name="Ladd B."/>
            <person name="Jarett J.K."/>
            <person name="Geller-Mcgrath D.E."/>
            <person name="Sieber C.M.K."/>
            <person name="Emerson J.B."/>
            <person name="Anantharaman K."/>
            <person name="Thomas B.C."/>
            <person name="Malmstrom R."/>
            <person name="Stieglmeier M."/>
            <person name="Klingl A."/>
            <person name="Woyke T."/>
            <person name="Ryan C.M."/>
            <person name="Banfield J.F."/>
        </authorList>
    </citation>
    <scope>NUCLEOTIDE SEQUENCE [LARGE SCALE GENOMIC DNA]</scope>
</reference>
<evidence type="ECO:0000313" key="5">
    <source>
        <dbReference type="EMBL" id="PIU15216.1"/>
    </source>
</evidence>
<evidence type="ECO:0000256" key="3">
    <source>
        <dbReference type="RuleBase" id="RU003476"/>
    </source>
</evidence>
<feature type="domain" description="Nudix hydrolase" evidence="4">
    <location>
        <begin position="37"/>
        <end position="168"/>
    </location>
</feature>
<evidence type="ECO:0000256" key="2">
    <source>
        <dbReference type="ARBA" id="ARBA00022801"/>
    </source>
</evidence>
<sequence length="181" mass="21356">MGAIPWRFKSSRPHHFKITNKISVLATLIFMAKERFKLICSSYVLLVKDNKILLGKRQNTGYMDEFWHLPAGHKEEGETATECLIREIAEEIGLELNQKNIRFVHAMCRKENDERVDLFFEVKNYKNEVQNMEPEKCSELKWFNLNNLPENTVPYAKHAIECYNQNIFFSEFGWGKQQSSF</sequence>
<comment type="similarity">
    <text evidence="3">Belongs to the Nudix hydrolase family.</text>
</comment>
<dbReference type="SUPFAM" id="SSF55811">
    <property type="entry name" value="Nudix"/>
    <property type="match status" value="1"/>
</dbReference>
<evidence type="ECO:0000259" key="4">
    <source>
        <dbReference type="PROSITE" id="PS51462"/>
    </source>
</evidence>
<dbReference type="Proteomes" id="UP000229784">
    <property type="component" value="Unassembled WGS sequence"/>
</dbReference>
<organism evidence="5 6">
    <name type="scientific">bacterium (Candidatus Gribaldobacteria) CG08_land_8_20_14_0_20_39_15</name>
    <dbReference type="NCBI Taxonomy" id="2014273"/>
    <lineage>
        <taxon>Bacteria</taxon>
        <taxon>Candidatus Gribaldobacteria</taxon>
    </lineage>
</organism>